<dbReference type="AlphaFoldDB" id="A0A023FDI7"/>
<keyword evidence="1" id="KW-0472">Membrane</keyword>
<evidence type="ECO:0000256" key="1">
    <source>
        <dbReference type="SAM" id="Phobius"/>
    </source>
</evidence>
<proteinExistence type="evidence at transcript level"/>
<protein>
    <submittedName>
        <fullName evidence="2">Putative secreted protein</fullName>
    </submittedName>
</protein>
<organism evidence="2">
    <name type="scientific">Amblyomma cajennense</name>
    <name type="common">Cayenne tick</name>
    <name type="synonym">Acarus cajennensis</name>
    <dbReference type="NCBI Taxonomy" id="34607"/>
    <lineage>
        <taxon>Eukaryota</taxon>
        <taxon>Metazoa</taxon>
        <taxon>Ecdysozoa</taxon>
        <taxon>Arthropoda</taxon>
        <taxon>Chelicerata</taxon>
        <taxon>Arachnida</taxon>
        <taxon>Acari</taxon>
        <taxon>Parasitiformes</taxon>
        <taxon>Ixodida</taxon>
        <taxon>Ixodoidea</taxon>
        <taxon>Ixodidae</taxon>
        <taxon>Amblyomminae</taxon>
        <taxon>Amblyomma</taxon>
    </lineage>
</organism>
<evidence type="ECO:0000313" key="2">
    <source>
        <dbReference type="EMBL" id="JAC18809.1"/>
    </source>
</evidence>
<name>A0A023FDI7_AMBCJ</name>
<accession>A0A023FDI7</accession>
<dbReference type="PROSITE" id="PS51257">
    <property type="entry name" value="PROKAR_LIPOPROTEIN"/>
    <property type="match status" value="1"/>
</dbReference>
<feature type="transmembrane region" description="Helical" evidence="1">
    <location>
        <begin position="6"/>
        <end position="29"/>
    </location>
</feature>
<dbReference type="EMBL" id="GBBK01005673">
    <property type="protein sequence ID" value="JAC18809.1"/>
    <property type="molecule type" value="mRNA"/>
</dbReference>
<reference evidence="2" key="1">
    <citation type="submission" date="2014-03" db="EMBL/GenBank/DDBJ databases">
        <title>The sialotranscriptome of Amblyomma triste, Amblyomma parvum and Amblyomma cajennense ticks, uncovered by 454-based RNA-seq.</title>
        <authorList>
            <person name="Garcia G.R."/>
            <person name="Gardinassi L.G."/>
            <person name="Ribeiro J.M."/>
            <person name="Anatriello E."/>
            <person name="Ferreira B.R."/>
            <person name="Moreira H.N."/>
            <person name="Mafra C."/>
            <person name="Olegario M.M."/>
            <person name="Szabo P.J."/>
            <person name="Miranda-Santos I.K."/>
            <person name="Maruyama S.R."/>
        </authorList>
    </citation>
    <scope>NUCLEOTIDE SEQUENCE</scope>
    <source>
        <strain evidence="2">Uberlandia</strain>
        <tissue evidence="2">Salivary glands</tissue>
    </source>
</reference>
<keyword evidence="1" id="KW-0812">Transmembrane</keyword>
<sequence>MTGCRLVFLLIIVSCPVLSLCFTFACVVVPSFLRTVYVEPNTHMQRSRLHCSVCVVLKVCCLYLTLECASGERKLLGRVFCTSK</sequence>
<keyword evidence="1" id="KW-1133">Transmembrane helix</keyword>